<feature type="region of interest" description="Disordered" evidence="1">
    <location>
        <begin position="1"/>
        <end position="20"/>
    </location>
</feature>
<name>A0A9D4XFB6_PEA</name>
<keyword evidence="3" id="KW-1185">Reference proteome</keyword>
<feature type="region of interest" description="Disordered" evidence="1">
    <location>
        <begin position="43"/>
        <end position="66"/>
    </location>
</feature>
<feature type="compositionally biased region" description="Basic residues" evidence="1">
    <location>
        <begin position="47"/>
        <end position="66"/>
    </location>
</feature>
<dbReference type="AlphaFoldDB" id="A0A9D4XFB6"/>
<evidence type="ECO:0000256" key="1">
    <source>
        <dbReference type="SAM" id="MobiDB-lite"/>
    </source>
</evidence>
<gene>
    <name evidence="2" type="ORF">KIW84_043479</name>
</gene>
<organism evidence="2 3">
    <name type="scientific">Pisum sativum</name>
    <name type="common">Garden pea</name>
    <name type="synonym">Lathyrus oleraceus</name>
    <dbReference type="NCBI Taxonomy" id="3888"/>
    <lineage>
        <taxon>Eukaryota</taxon>
        <taxon>Viridiplantae</taxon>
        <taxon>Streptophyta</taxon>
        <taxon>Embryophyta</taxon>
        <taxon>Tracheophyta</taxon>
        <taxon>Spermatophyta</taxon>
        <taxon>Magnoliopsida</taxon>
        <taxon>eudicotyledons</taxon>
        <taxon>Gunneridae</taxon>
        <taxon>Pentapetalae</taxon>
        <taxon>rosids</taxon>
        <taxon>fabids</taxon>
        <taxon>Fabales</taxon>
        <taxon>Fabaceae</taxon>
        <taxon>Papilionoideae</taxon>
        <taxon>50 kb inversion clade</taxon>
        <taxon>NPAAA clade</taxon>
        <taxon>Hologalegina</taxon>
        <taxon>IRL clade</taxon>
        <taxon>Fabeae</taxon>
        <taxon>Lathyrus</taxon>
    </lineage>
</organism>
<evidence type="ECO:0000313" key="3">
    <source>
        <dbReference type="Proteomes" id="UP001058974"/>
    </source>
</evidence>
<comment type="caution">
    <text evidence="2">The sequence shown here is derived from an EMBL/GenBank/DDBJ whole genome shotgun (WGS) entry which is preliminary data.</text>
</comment>
<reference evidence="2 3" key="1">
    <citation type="journal article" date="2022" name="Nat. Genet.">
        <title>Improved pea reference genome and pan-genome highlight genomic features and evolutionary characteristics.</title>
        <authorList>
            <person name="Yang T."/>
            <person name="Liu R."/>
            <person name="Luo Y."/>
            <person name="Hu S."/>
            <person name="Wang D."/>
            <person name="Wang C."/>
            <person name="Pandey M.K."/>
            <person name="Ge S."/>
            <person name="Xu Q."/>
            <person name="Li N."/>
            <person name="Li G."/>
            <person name="Huang Y."/>
            <person name="Saxena R.K."/>
            <person name="Ji Y."/>
            <person name="Li M."/>
            <person name="Yan X."/>
            <person name="He Y."/>
            <person name="Liu Y."/>
            <person name="Wang X."/>
            <person name="Xiang C."/>
            <person name="Varshney R.K."/>
            <person name="Ding H."/>
            <person name="Gao S."/>
            <person name="Zong X."/>
        </authorList>
    </citation>
    <scope>NUCLEOTIDE SEQUENCE [LARGE SCALE GENOMIC DNA]</scope>
    <source>
        <strain evidence="2 3">cv. Zhongwan 6</strain>
    </source>
</reference>
<protein>
    <submittedName>
        <fullName evidence="2">Uncharacterized protein</fullName>
    </submittedName>
</protein>
<sequence length="177" mass="19410">MSQSSASTPGKHTKEHLNPKNIGTDIDLFEVITDFVPSPLVPSHATPIRKPRTHASRKGKPYKKPHSVTSLYLDPINVEPNVDASAKCPIVQNVMDNFETYENTSKPRSVTTFSKSSMIVTDRDDVDNNIHVLISQVLGIKPKTGVVSDVSTSLAQPDNTIETPLDKFDVNMSTQSP</sequence>
<accession>A0A9D4XFB6</accession>
<dbReference type="EMBL" id="JAMSHJ010000004">
    <property type="protein sequence ID" value="KAI5419328.1"/>
    <property type="molecule type" value="Genomic_DNA"/>
</dbReference>
<feature type="compositionally biased region" description="Polar residues" evidence="1">
    <location>
        <begin position="1"/>
        <end position="10"/>
    </location>
</feature>
<proteinExistence type="predicted"/>
<evidence type="ECO:0000313" key="2">
    <source>
        <dbReference type="EMBL" id="KAI5419328.1"/>
    </source>
</evidence>
<dbReference type="Proteomes" id="UP001058974">
    <property type="component" value="Chromosome 4"/>
</dbReference>
<dbReference type="Gramene" id="Psat04G0347900-T1">
    <property type="protein sequence ID" value="KAI5419328.1"/>
    <property type="gene ID" value="KIW84_043479"/>
</dbReference>